<dbReference type="Proteomes" id="UP000183050">
    <property type="component" value="Chromosome"/>
</dbReference>
<evidence type="ECO:0000313" key="2">
    <source>
        <dbReference type="EMBL" id="API52889.1"/>
    </source>
</evidence>
<gene>
    <name evidence="2" type="ORF">BMW22_15800</name>
</gene>
<evidence type="ECO:0000313" key="3">
    <source>
        <dbReference type="Proteomes" id="UP000183050"/>
    </source>
</evidence>
<feature type="region of interest" description="Disordered" evidence="1">
    <location>
        <begin position="156"/>
        <end position="185"/>
    </location>
</feature>
<evidence type="ECO:0000256" key="1">
    <source>
        <dbReference type="SAM" id="MobiDB-lite"/>
    </source>
</evidence>
<dbReference type="EMBL" id="CP018228">
    <property type="protein sequence ID" value="API52889.1"/>
    <property type="molecule type" value="Genomic_DNA"/>
</dbReference>
<organism evidence="2 3">
    <name type="scientific">Rhizobium leguminosarum</name>
    <dbReference type="NCBI Taxonomy" id="384"/>
    <lineage>
        <taxon>Bacteria</taxon>
        <taxon>Pseudomonadati</taxon>
        <taxon>Pseudomonadota</taxon>
        <taxon>Alphaproteobacteria</taxon>
        <taxon>Hyphomicrobiales</taxon>
        <taxon>Rhizobiaceae</taxon>
        <taxon>Rhizobium/Agrobacterium group</taxon>
        <taxon>Rhizobium</taxon>
    </lineage>
</organism>
<sequence length="185" mass="20436">MAMAATAAIGDNSKDLTENEEKALFFFHVRKDMASKAKLKEIQAQIKADRKLAQADSIALSRIDFAEKALDADDKTTITQKVNDQLKIMEWLNIIQAYNNDLFANRAPKEEKIEGQGEIAGLAAAERVSNYAAASADDKAWLRGYDRGQAIMRDNLEKAMMKKRAKSSKEEPPASGSNPFPKAAE</sequence>
<accession>A0A1L3ZB63</accession>
<dbReference type="AlphaFoldDB" id="A0A1L3ZB63"/>
<protein>
    <submittedName>
        <fullName evidence="2">Uncharacterized protein</fullName>
    </submittedName>
</protein>
<proteinExistence type="predicted"/>
<reference evidence="2 3" key="1">
    <citation type="submission" date="2016-11" db="EMBL/GenBank/DDBJ databases">
        <title>Rhizobium leguminosarum bv. viciae strain Vaf12 isolated from Vavilovia formosa root nodules from Russia, Dagestan.</title>
        <authorList>
            <person name="Kimeklis A."/>
        </authorList>
    </citation>
    <scope>NUCLEOTIDE SEQUENCE [LARGE SCALE GENOMIC DNA]</scope>
    <source>
        <strain evidence="2 3">Vaf-108</strain>
    </source>
</reference>
<name>A0A1L3ZB63_RHILE</name>